<dbReference type="SUPFAM" id="SSF53901">
    <property type="entry name" value="Thiolase-like"/>
    <property type="match status" value="2"/>
</dbReference>
<dbReference type="Pfam" id="PF02801">
    <property type="entry name" value="Ketoacyl-synt_C"/>
    <property type="match status" value="2"/>
</dbReference>
<dbReference type="InterPro" id="IPR009081">
    <property type="entry name" value="PP-bd_ACP"/>
</dbReference>
<evidence type="ECO:0000313" key="11">
    <source>
        <dbReference type="Proteomes" id="UP000772196"/>
    </source>
</evidence>
<dbReference type="Pfam" id="PF16197">
    <property type="entry name" value="KAsynt_C_assoc"/>
    <property type="match status" value="2"/>
</dbReference>
<dbReference type="Gene3D" id="3.40.47.10">
    <property type="match status" value="2"/>
</dbReference>
<dbReference type="InterPro" id="IPR006162">
    <property type="entry name" value="Ppantetheine_attach_site"/>
</dbReference>
<dbReference type="InterPro" id="IPR032821">
    <property type="entry name" value="PKS_assoc"/>
</dbReference>
<evidence type="ECO:0000256" key="6">
    <source>
        <dbReference type="ARBA" id="ARBA00023268"/>
    </source>
</evidence>
<dbReference type="NCBIfam" id="NF045894">
    <property type="entry name" value="PKS_plus_SDR"/>
    <property type="match status" value="1"/>
</dbReference>
<dbReference type="Pfam" id="PF22621">
    <property type="entry name" value="CurL-like_PKS_C"/>
    <property type="match status" value="1"/>
</dbReference>
<dbReference type="SUPFAM" id="SSF51735">
    <property type="entry name" value="NAD(P)-binding Rossmann-fold domains"/>
    <property type="match status" value="2"/>
</dbReference>
<dbReference type="InterPro" id="IPR016039">
    <property type="entry name" value="Thiolase-like"/>
</dbReference>
<protein>
    <submittedName>
        <fullName evidence="10">SDR family NAD(P)-dependent oxidoreductase</fullName>
    </submittedName>
</protein>
<evidence type="ECO:0000256" key="5">
    <source>
        <dbReference type="ARBA" id="ARBA00023194"/>
    </source>
</evidence>
<evidence type="ECO:0000256" key="1">
    <source>
        <dbReference type="ARBA" id="ARBA00001957"/>
    </source>
</evidence>
<evidence type="ECO:0000259" key="9">
    <source>
        <dbReference type="PROSITE" id="PS52004"/>
    </source>
</evidence>
<name>A0ABX1H693_9ACTN</name>
<keyword evidence="3" id="KW-0597">Phosphoprotein</keyword>
<evidence type="ECO:0000259" key="8">
    <source>
        <dbReference type="PROSITE" id="PS50075"/>
    </source>
</evidence>
<dbReference type="InterPro" id="IPR057326">
    <property type="entry name" value="KR_dom"/>
</dbReference>
<dbReference type="InterPro" id="IPR014043">
    <property type="entry name" value="Acyl_transferase_dom"/>
</dbReference>
<dbReference type="InterPro" id="IPR050091">
    <property type="entry name" value="PKS_NRPS_Biosynth_Enz"/>
</dbReference>
<dbReference type="PANTHER" id="PTHR43775:SF51">
    <property type="entry name" value="INACTIVE PHENOLPHTHIOCEROL SYNTHESIS POLYKETIDE SYNTHASE TYPE I PKS1-RELATED"/>
    <property type="match status" value="1"/>
</dbReference>
<feature type="domain" description="Carrier" evidence="8">
    <location>
        <begin position="1483"/>
        <end position="1558"/>
    </location>
</feature>
<dbReference type="InterPro" id="IPR018201">
    <property type="entry name" value="Ketoacyl_synth_AS"/>
</dbReference>
<dbReference type="Gene3D" id="3.40.366.10">
    <property type="entry name" value="Malonyl-Coenzyme A Acyl Carrier Protein, domain 2"/>
    <property type="match status" value="2"/>
</dbReference>
<dbReference type="PROSITE" id="PS52004">
    <property type="entry name" value="KS3_2"/>
    <property type="match status" value="2"/>
</dbReference>
<dbReference type="InterPro" id="IPR016035">
    <property type="entry name" value="Acyl_Trfase/lysoPLipase"/>
</dbReference>
<dbReference type="SMART" id="SM00823">
    <property type="entry name" value="PKS_PP"/>
    <property type="match status" value="1"/>
</dbReference>
<dbReference type="InterPro" id="IPR036291">
    <property type="entry name" value="NAD(P)-bd_dom_sf"/>
</dbReference>
<dbReference type="PROSITE" id="PS50075">
    <property type="entry name" value="CARRIER"/>
    <property type="match status" value="1"/>
</dbReference>
<accession>A0ABX1H693</accession>
<dbReference type="Pfam" id="PF00550">
    <property type="entry name" value="PP-binding"/>
    <property type="match status" value="1"/>
</dbReference>
<sequence length="2311" mass="239934">MSTPSTSSDKLVEALRASLTETANLREQNRRLADAPHEPIAVVAMSCRYPGGLESPEELWEFVLGGGDAVTEFPVNRGWDLDELHGPEAGGSVATEACFVHNADEFDPAFFGISPREALAMDPQQRLLLESAWETFERAGIDPGTLKGSPTGVFVGATQPAYGQNLTDVPEGVAGHLVTGGVASVIAGRLSYTFGLEGPAVTLDTACSSSLVALHQAVQALRQGECSMALTGGVTVMATPGLFVGFSEQQVMAFNGRCKAFAAGADGTGWSEGVGLLLLERLSEARRRNHPVLAVIRGTAVNQDGASNGLTAPSGRAQQRVIRQALANARLSPQDVDAVEAHGTGTRLGDPIEAHALMATYGKERGENPPLLLGSIKSNIGHAQAAAGVGGVIKTVLALQHAKLPKSLHIEEKSPHIDWSAGAVELLLEPRDWPRSDRPRRAAVSSFGLSGTNAHAILEQAPEAPDPAAEDTDEPRPALFSGDPLVPWIVSAKSAGGLEAQRARLGRYVSGRDALGATDLGYSLAATRAAFEHRAVVLGTTTEHLRTGLEAPDVAGVSSVSGKTVFVFPGQGSQWAGMAVELLDSSPVFAARFAEVAGAVEAFVDWSVESVVRGADEAPSLDRIEILQPVLFTVMVSLAAVWQSVGVTPDAVVGHSQGEIAAAAVSGALSLEDAAQVVVLRSQLFADELVGKGAVASVSLPAAEVESRIARFNGEGEALSIAGNNGPRSVTVAGQVAALEELVAELEAEGVRAKVIGSTVASHCAQVDPLRERILELLSFVEPREGSVPLYSTVNGEVLSGAELDASYWFENCRRPVSFEPVVRALIADGFDVFVESSAHPVLTYGISETSDDVGVEVLAQGTLRRQEGGARRVLTSFAEAWTRGVALDWTAVFAGRGAKAVDLPTYAFQRQSYWLESGSPAAAEAPAASAADEVEEAFWAAVESEDLAALTGTVPSLATEEARTALGELLPALASWRRGHRERSTLDSWRYGITWKPLTAPAARLEGSWLLVTGQEESDGRAALLAAGLAAHGAETVVLETDPLALGRTALSGQLAEAVATLPELRGILSLVGTGAANGAASTLLLVQALADASVDLPLWCATRGAVSVGQGDAPAEPDQAALWGLGRAVALEQPAVWGGLIDLPETLDERALGRVARVLAGIEQEDQVAIRATGTFGRRLARRPLHDAVPERVWQPRGTVLVTGGTGGVGAHLARWLADNGVAHLVLTGRRGADAPGATELAAEIRESGTEVTLAACDAADREALAAVLAAVPESAPLTAVVHAAGLPQSTLATDTSYEDFVQLTAGKVEGARHLDALLGDRELDAFVLFSSSSGVWGAGRHTAYGAANAWLDALAEQRRARGLTATSVAWGGWSGGMMALEGAGEYMRRRGVGEMAPERALAALRQAVEHDETFVAVADVDWEKFAPGFTSERPSALLTGLPEVRRALAPAAVAAPEQAEESASDLVRSLRAGTPAEREAQLLGLVRTEAASVLGHAGAEDVEPGRAFREIGFDSLTVVELRNRLSAATGLKLPTTLVFDHPSPLALARFLGGELLGTEEESAPAGAAPVAAGAHHEDPVVIVGMSCRLPGGVTSPEELWRAVAAGEDLVGDLPADRGWNTAAAALSADGDPQAVRLLDQAGLLSGIHDFDPAFFGISPEEALVMDPQQRILLEIAWEAFERAGVDPGELAEEKVGVFAGLGYQGFMPGARIPAESEPHLGSGIGPAFASGRLAYALNLNGPALTVDTGCSSSAVALHLAVQSVRRGESAMALAGGVTVLSSPVAWHHMGGAAADGRCKPFSEDADGTGWGEGAAMILVERLSRAQELGHEVLAVVRGSAVGHHGASNGLSAPNGASQQRLIREALADAGLGAAEIDAVEAHGTGTPLGDAVEAEALLATYGRERPADRPLKLGTVKSNIGHPQAASGVTGVIKAVLSMRHRLLPGTLNIKEPASRVDWSAGAVELVTEATPWPETGGPRRAGVSSLGASGTEVHLIIEEAPAAPEHPASTGARAVALPLSGHTPEALRAQARQLDEQVRSNPERDPADYAYSMATGRALFRHRAVVVAADRAELLDGLGALAAGEERPGLVAAPAEVPRTALLFTGRAAESAELRAAFPVFAEAWEEVHAHLDVTLPAPLPEAAEAFAAEVALHRLLDAWGIAPSVLRGHGRGTLAAAHAAGALGLDAAVALLAALAVGEQSVPRVLRAAEIAEPAHRLLTAGGEALTAERLGDPEFWAAAWAEPDAAPADPAAFEAGAAGAREVLGLAGERYAGGARIDWTAVFTGSGARRVDLPTYPFQREPHRI</sequence>
<gene>
    <name evidence="10" type="ORF">HFV08_22060</name>
</gene>
<comment type="cofactor">
    <cofactor evidence="1">
        <name>pantetheine 4'-phosphate</name>
        <dbReference type="ChEBI" id="CHEBI:47942"/>
    </cofactor>
</comment>
<feature type="domain" description="Ketosynthase family 3 (KS3)" evidence="9">
    <location>
        <begin position="37"/>
        <end position="460"/>
    </location>
</feature>
<dbReference type="InterPro" id="IPR001227">
    <property type="entry name" value="Ac_transferase_dom_sf"/>
</dbReference>
<dbReference type="InterPro" id="IPR036736">
    <property type="entry name" value="ACP-like_sf"/>
</dbReference>
<organism evidence="10 11">
    <name type="scientific">Streptomyces physcomitrii</name>
    <dbReference type="NCBI Taxonomy" id="2724184"/>
    <lineage>
        <taxon>Bacteria</taxon>
        <taxon>Bacillati</taxon>
        <taxon>Actinomycetota</taxon>
        <taxon>Actinomycetes</taxon>
        <taxon>Kitasatosporales</taxon>
        <taxon>Streptomycetaceae</taxon>
        <taxon>Streptomyces</taxon>
    </lineage>
</organism>
<evidence type="ECO:0000256" key="2">
    <source>
        <dbReference type="ARBA" id="ARBA00022450"/>
    </source>
</evidence>
<evidence type="ECO:0000256" key="7">
    <source>
        <dbReference type="ARBA" id="ARBA00023315"/>
    </source>
</evidence>
<keyword evidence="4" id="KW-0808">Transferase</keyword>
<dbReference type="Pfam" id="PF08659">
    <property type="entry name" value="KR"/>
    <property type="match status" value="1"/>
</dbReference>
<dbReference type="SUPFAM" id="SSF52151">
    <property type="entry name" value="FabD/lysophospholipase-like"/>
    <property type="match status" value="2"/>
</dbReference>
<dbReference type="Gene3D" id="1.10.1200.10">
    <property type="entry name" value="ACP-like"/>
    <property type="match status" value="1"/>
</dbReference>
<keyword evidence="11" id="KW-1185">Reference proteome</keyword>
<dbReference type="SMART" id="SM00825">
    <property type="entry name" value="PKS_KS"/>
    <property type="match status" value="2"/>
</dbReference>
<dbReference type="Pfam" id="PF18369">
    <property type="entry name" value="PKS_DE"/>
    <property type="match status" value="1"/>
</dbReference>
<keyword evidence="5" id="KW-0045">Antibiotic biosynthesis</keyword>
<keyword evidence="2" id="KW-0596">Phosphopantetheine</keyword>
<dbReference type="InterPro" id="IPR013968">
    <property type="entry name" value="PKS_KR"/>
</dbReference>
<dbReference type="CDD" id="cd00833">
    <property type="entry name" value="PKS"/>
    <property type="match status" value="2"/>
</dbReference>
<keyword evidence="6" id="KW-0511">Multifunctional enzyme</keyword>
<dbReference type="InterPro" id="IPR016036">
    <property type="entry name" value="Malonyl_transacylase_ACP-bd"/>
</dbReference>
<dbReference type="Pfam" id="PF00109">
    <property type="entry name" value="ketoacyl-synt"/>
    <property type="match status" value="2"/>
</dbReference>
<comment type="caution">
    <text evidence="10">The sequence shown here is derived from an EMBL/GenBank/DDBJ whole genome shotgun (WGS) entry which is preliminary data.</text>
</comment>
<dbReference type="Gene3D" id="3.30.70.3290">
    <property type="match status" value="3"/>
</dbReference>
<dbReference type="InterPro" id="IPR041618">
    <property type="entry name" value="PKS_DE"/>
</dbReference>
<evidence type="ECO:0000313" key="10">
    <source>
        <dbReference type="EMBL" id="NKI43887.1"/>
    </source>
</evidence>
<dbReference type="InterPro" id="IPR014030">
    <property type="entry name" value="Ketoacyl_synth_N"/>
</dbReference>
<dbReference type="CDD" id="cd08952">
    <property type="entry name" value="KR_1_SDR_x"/>
    <property type="match status" value="1"/>
</dbReference>
<proteinExistence type="predicted"/>
<dbReference type="PROSITE" id="PS00012">
    <property type="entry name" value="PHOSPHOPANTETHEINE"/>
    <property type="match status" value="1"/>
</dbReference>
<dbReference type="SMART" id="SM00827">
    <property type="entry name" value="PKS_AT"/>
    <property type="match status" value="1"/>
</dbReference>
<dbReference type="Pfam" id="PF00698">
    <property type="entry name" value="Acyl_transf_1"/>
    <property type="match status" value="1"/>
</dbReference>
<dbReference type="SMART" id="SM01294">
    <property type="entry name" value="PKS_PP_betabranch"/>
    <property type="match status" value="1"/>
</dbReference>
<feature type="domain" description="Ketosynthase family 3 (KS3)" evidence="9">
    <location>
        <begin position="1580"/>
        <end position="2003"/>
    </location>
</feature>
<dbReference type="Gene3D" id="3.40.50.720">
    <property type="entry name" value="NAD(P)-binding Rossmann-like Domain"/>
    <property type="match status" value="1"/>
</dbReference>
<dbReference type="InterPro" id="IPR015083">
    <property type="entry name" value="NorB/c/GfsB-D-like_docking"/>
</dbReference>
<dbReference type="Pfam" id="PF08990">
    <property type="entry name" value="Docking"/>
    <property type="match status" value="1"/>
</dbReference>
<dbReference type="EMBL" id="JAAWWP010000014">
    <property type="protein sequence ID" value="NKI43887.1"/>
    <property type="molecule type" value="Genomic_DNA"/>
</dbReference>
<dbReference type="SUPFAM" id="SSF47336">
    <property type="entry name" value="ACP-like"/>
    <property type="match status" value="1"/>
</dbReference>
<dbReference type="PROSITE" id="PS00606">
    <property type="entry name" value="KS3_1"/>
    <property type="match status" value="2"/>
</dbReference>
<dbReference type="InterPro" id="IPR014031">
    <property type="entry name" value="Ketoacyl_synth_C"/>
</dbReference>
<evidence type="ECO:0000256" key="3">
    <source>
        <dbReference type="ARBA" id="ARBA00022553"/>
    </source>
</evidence>
<dbReference type="SMART" id="SM00822">
    <property type="entry name" value="PKS_KR"/>
    <property type="match status" value="1"/>
</dbReference>
<reference evidence="10 11" key="1">
    <citation type="submission" date="2020-04" db="EMBL/GenBank/DDBJ databases">
        <title>Phylogenetic Diversity and Antibacterial Activity against Ralstonia solanacearum of Endophytic Actinomycete Isolated from Moss.</title>
        <authorList>
            <person name="Zhuang X."/>
        </authorList>
    </citation>
    <scope>NUCLEOTIDE SEQUENCE [LARGE SCALE GENOMIC DNA]</scope>
    <source>
        <strain evidence="10 11">LD120</strain>
    </source>
</reference>
<dbReference type="InterPro" id="IPR020841">
    <property type="entry name" value="PKS_Beta-ketoAc_synthase_dom"/>
</dbReference>
<dbReference type="Proteomes" id="UP000772196">
    <property type="component" value="Unassembled WGS sequence"/>
</dbReference>
<keyword evidence="7" id="KW-0012">Acyltransferase</keyword>
<evidence type="ECO:0000256" key="4">
    <source>
        <dbReference type="ARBA" id="ARBA00022679"/>
    </source>
</evidence>
<dbReference type="PANTHER" id="PTHR43775">
    <property type="entry name" value="FATTY ACID SYNTHASE"/>
    <property type="match status" value="1"/>
</dbReference>
<dbReference type="Gene3D" id="6.10.140.1830">
    <property type="match status" value="1"/>
</dbReference>
<dbReference type="SUPFAM" id="SSF55048">
    <property type="entry name" value="Probable ACP-binding domain of malonyl-CoA ACP transacylase"/>
    <property type="match status" value="1"/>
</dbReference>
<dbReference type="InterPro" id="IPR020806">
    <property type="entry name" value="PKS_PP-bd"/>
</dbReference>